<protein>
    <submittedName>
        <fullName evidence="1">Uncharacterized protein</fullName>
    </submittedName>
</protein>
<name>A0A7X3SMF0_9HYPH</name>
<dbReference type="RefSeq" id="WP_160882832.1">
    <property type="nucleotide sequence ID" value="NZ_WURB01000001.1"/>
</dbReference>
<sequence>MRRPATSAAADVFMGDVQPRKLIEVQGRAPPEQVIIAERERGQSYDVA</sequence>
<dbReference type="AlphaFoldDB" id="A0A7X3SMF0"/>
<reference evidence="1 2" key="2">
    <citation type="submission" date="2020-01" db="EMBL/GenBank/DDBJ databases">
        <title>Microvirga sp. nov., an arsenate reduction bacterium isolated from Tibet hotspring sediments.</title>
        <authorList>
            <person name="Xian W.-D."/>
            <person name="Li W.-J."/>
        </authorList>
    </citation>
    <scope>NUCLEOTIDE SEQUENCE [LARGE SCALE GENOMIC DNA]</scope>
    <source>
        <strain evidence="1 2">KCTC 23863</strain>
    </source>
</reference>
<dbReference type="EMBL" id="WURB01000001">
    <property type="protein sequence ID" value="MXQ10236.1"/>
    <property type="molecule type" value="Genomic_DNA"/>
</dbReference>
<keyword evidence="2" id="KW-1185">Reference proteome</keyword>
<proteinExistence type="predicted"/>
<gene>
    <name evidence="1" type="ORF">GR328_01935</name>
</gene>
<organism evidence="1 2">
    <name type="scientific">Microvirga makkahensis</name>
    <dbReference type="NCBI Taxonomy" id="1128670"/>
    <lineage>
        <taxon>Bacteria</taxon>
        <taxon>Pseudomonadati</taxon>
        <taxon>Pseudomonadota</taxon>
        <taxon>Alphaproteobacteria</taxon>
        <taxon>Hyphomicrobiales</taxon>
        <taxon>Methylobacteriaceae</taxon>
        <taxon>Microvirga</taxon>
    </lineage>
</organism>
<dbReference type="Proteomes" id="UP000436483">
    <property type="component" value="Unassembled WGS sequence"/>
</dbReference>
<reference evidence="1 2" key="1">
    <citation type="submission" date="2019-12" db="EMBL/GenBank/DDBJ databases">
        <authorList>
            <person name="Yuan C.-G."/>
        </authorList>
    </citation>
    <scope>NUCLEOTIDE SEQUENCE [LARGE SCALE GENOMIC DNA]</scope>
    <source>
        <strain evidence="1 2">KCTC 23863</strain>
    </source>
</reference>
<comment type="caution">
    <text evidence="1">The sequence shown here is derived from an EMBL/GenBank/DDBJ whole genome shotgun (WGS) entry which is preliminary data.</text>
</comment>
<accession>A0A7X3SMF0</accession>
<evidence type="ECO:0000313" key="1">
    <source>
        <dbReference type="EMBL" id="MXQ10236.1"/>
    </source>
</evidence>
<evidence type="ECO:0000313" key="2">
    <source>
        <dbReference type="Proteomes" id="UP000436483"/>
    </source>
</evidence>